<gene>
    <name evidence="2" type="ORF">GTP90_31450</name>
</gene>
<keyword evidence="1" id="KW-0812">Transmembrane</keyword>
<name>A0A845GVQ8_9BURK</name>
<evidence type="ECO:0000313" key="3">
    <source>
        <dbReference type="Proteomes" id="UP000447355"/>
    </source>
</evidence>
<protein>
    <submittedName>
        <fullName evidence="2">Uncharacterized protein</fullName>
    </submittedName>
</protein>
<dbReference type="EMBL" id="WWCX01000116">
    <property type="protein sequence ID" value="MYM98374.1"/>
    <property type="molecule type" value="Genomic_DNA"/>
</dbReference>
<feature type="transmembrane region" description="Helical" evidence="1">
    <location>
        <begin position="66"/>
        <end position="85"/>
    </location>
</feature>
<organism evidence="2 3">
    <name type="scientific">Duganella vulcania</name>
    <dbReference type="NCBI Taxonomy" id="2692166"/>
    <lineage>
        <taxon>Bacteria</taxon>
        <taxon>Pseudomonadati</taxon>
        <taxon>Pseudomonadota</taxon>
        <taxon>Betaproteobacteria</taxon>
        <taxon>Burkholderiales</taxon>
        <taxon>Oxalobacteraceae</taxon>
        <taxon>Telluria group</taxon>
        <taxon>Duganella</taxon>
    </lineage>
</organism>
<dbReference type="Proteomes" id="UP000447355">
    <property type="component" value="Unassembled WGS sequence"/>
</dbReference>
<proteinExistence type="predicted"/>
<dbReference type="RefSeq" id="WP_161087206.1">
    <property type="nucleotide sequence ID" value="NZ_WWCX01000116.1"/>
</dbReference>
<evidence type="ECO:0000313" key="2">
    <source>
        <dbReference type="EMBL" id="MYM98374.1"/>
    </source>
</evidence>
<keyword evidence="1" id="KW-1133">Transmembrane helix</keyword>
<keyword evidence="1" id="KW-0472">Membrane</keyword>
<comment type="caution">
    <text evidence="2">The sequence shown here is derived from an EMBL/GenBank/DDBJ whole genome shotgun (WGS) entry which is preliminary data.</text>
</comment>
<reference evidence="2" key="1">
    <citation type="submission" date="2019-12" db="EMBL/GenBank/DDBJ databases">
        <title>Novel species isolated from a subtropical stream in China.</title>
        <authorList>
            <person name="Lu H."/>
        </authorList>
    </citation>
    <scope>NUCLEOTIDE SEQUENCE [LARGE SCALE GENOMIC DNA]</scope>
    <source>
        <strain evidence="2">FT81W</strain>
    </source>
</reference>
<accession>A0A845GVQ8</accession>
<dbReference type="AlphaFoldDB" id="A0A845GVQ8"/>
<sequence>MTTANTALSEKDSVGSKLEHSTAKIVTVAPTKITDTASTKEPSLKNYELTISPKPLQIVVDTPTDWPATVITPLVIAVVAAWFTWANQRFQVRSTTANFRHAWQAELRTTVTSYISAALEINMKCARDPDFLNKQEAEPLLTKITTTRATIRVMLDKEKSYTRELVDLMDEIADNIDDNGSIFDEKITEFTNKAQEVLELAWIDIRRDLQGKKKK</sequence>
<evidence type="ECO:0000256" key="1">
    <source>
        <dbReference type="SAM" id="Phobius"/>
    </source>
</evidence>